<dbReference type="EMBL" id="CP001707">
    <property type="protein sequence ID" value="ACV28004.1"/>
    <property type="molecule type" value="Genomic_DNA"/>
</dbReference>
<keyword evidence="4" id="KW-1185">Reference proteome</keyword>
<dbReference type="RefSeq" id="WP_015781609.1">
    <property type="nucleotide sequence ID" value="NC_013166.1"/>
</dbReference>
<accession>C7R9Y5</accession>
<feature type="signal peptide" evidence="2">
    <location>
        <begin position="1"/>
        <end position="22"/>
    </location>
</feature>
<name>C7R9Y5_KANKD</name>
<dbReference type="HOGENOM" id="CLU_2423008_0_0_6"/>
<feature type="region of interest" description="Disordered" evidence="1">
    <location>
        <begin position="66"/>
        <end position="91"/>
    </location>
</feature>
<feature type="chain" id="PRO_5002982296" description="Lipoprotein" evidence="2">
    <location>
        <begin position="23"/>
        <end position="91"/>
    </location>
</feature>
<evidence type="ECO:0000313" key="3">
    <source>
        <dbReference type="EMBL" id="ACV28004.1"/>
    </source>
</evidence>
<organism evidence="3 4">
    <name type="scientific">Kangiella koreensis (strain DSM 16069 / JCM 12317 / KCTC 12182 / SW-125)</name>
    <dbReference type="NCBI Taxonomy" id="523791"/>
    <lineage>
        <taxon>Bacteria</taxon>
        <taxon>Pseudomonadati</taxon>
        <taxon>Pseudomonadota</taxon>
        <taxon>Gammaproteobacteria</taxon>
        <taxon>Kangiellales</taxon>
        <taxon>Kangiellaceae</taxon>
        <taxon>Kangiella</taxon>
    </lineage>
</organism>
<dbReference type="KEGG" id="kko:Kkor_2596"/>
<dbReference type="InParanoid" id="C7R9Y5"/>
<dbReference type="OrthoDB" id="9181810at2"/>
<reference evidence="3 4" key="1">
    <citation type="journal article" date="2009" name="Stand. Genomic Sci.">
        <title>Complete genome sequence of Kangiella koreensis type strain (SW-125).</title>
        <authorList>
            <person name="Han C."/>
            <person name="Sikorski J."/>
            <person name="Lapidus A."/>
            <person name="Nolan M."/>
            <person name="Glavina Del Rio T."/>
            <person name="Tice H."/>
            <person name="Cheng J.F."/>
            <person name="Lucas S."/>
            <person name="Chen F."/>
            <person name="Copeland A."/>
            <person name="Ivanova N."/>
            <person name="Mavromatis K."/>
            <person name="Ovchinnikova G."/>
            <person name="Pati A."/>
            <person name="Bruce D."/>
            <person name="Goodwin L."/>
            <person name="Pitluck S."/>
            <person name="Chen A."/>
            <person name="Palaniappan K."/>
            <person name="Land M."/>
            <person name="Hauser L."/>
            <person name="Chang Y.J."/>
            <person name="Jeffries C.D."/>
            <person name="Chain P."/>
            <person name="Saunders E."/>
            <person name="Brettin T."/>
            <person name="Goker M."/>
            <person name="Tindall B.J."/>
            <person name="Bristow J."/>
            <person name="Eisen J.A."/>
            <person name="Markowitz V."/>
            <person name="Hugenholtz P."/>
            <person name="Kyrpides N.C."/>
            <person name="Klenk H.P."/>
            <person name="Detter J.C."/>
        </authorList>
    </citation>
    <scope>NUCLEOTIDE SEQUENCE [LARGE SCALE GENOMIC DNA]</scope>
    <source>
        <strain evidence="4">DSM 16069 / KCTC 12182 / SW-125</strain>
    </source>
</reference>
<dbReference type="STRING" id="523791.Kkor_2596"/>
<proteinExistence type="predicted"/>
<evidence type="ECO:0008006" key="5">
    <source>
        <dbReference type="Google" id="ProtNLM"/>
    </source>
</evidence>
<protein>
    <recommendedName>
        <fullName evidence="5">Lipoprotein</fullName>
    </recommendedName>
</protein>
<keyword evidence="2" id="KW-0732">Signal</keyword>
<feature type="compositionally biased region" description="Polar residues" evidence="1">
    <location>
        <begin position="69"/>
        <end position="80"/>
    </location>
</feature>
<dbReference type="AlphaFoldDB" id="C7R9Y5"/>
<evidence type="ECO:0000256" key="1">
    <source>
        <dbReference type="SAM" id="MobiDB-lite"/>
    </source>
</evidence>
<dbReference type="Proteomes" id="UP000001231">
    <property type="component" value="Chromosome"/>
</dbReference>
<gene>
    <name evidence="3" type="ordered locus">Kkor_2596</name>
</gene>
<evidence type="ECO:0000256" key="2">
    <source>
        <dbReference type="SAM" id="SignalP"/>
    </source>
</evidence>
<dbReference type="PROSITE" id="PS51257">
    <property type="entry name" value="PROKAR_LIPOPROTEIN"/>
    <property type="match status" value="1"/>
</dbReference>
<sequence>MKNLFALSLATLILTACSTTNSNNIAPDQADAVSSEPQVCFYTKRVGWHFKQKNCMSKNTYEKNKVSLMPTSNQSQTSRPLSVDQLPHSSK</sequence>
<evidence type="ECO:0000313" key="4">
    <source>
        <dbReference type="Proteomes" id="UP000001231"/>
    </source>
</evidence>